<organism evidence="7 8">
    <name type="scientific">Marivirga lumbricoides</name>
    <dbReference type="NCBI Taxonomy" id="1046115"/>
    <lineage>
        <taxon>Bacteria</taxon>
        <taxon>Pseudomonadati</taxon>
        <taxon>Bacteroidota</taxon>
        <taxon>Cytophagia</taxon>
        <taxon>Cytophagales</taxon>
        <taxon>Marivirgaceae</taxon>
        <taxon>Marivirga</taxon>
    </lineage>
</organism>
<keyword evidence="8" id="KW-1185">Reference proteome</keyword>
<dbReference type="PIRSF" id="PIRSF006060">
    <property type="entry name" value="AA_transporter"/>
    <property type="match status" value="1"/>
</dbReference>
<dbReference type="EMBL" id="BMEC01000002">
    <property type="protein sequence ID" value="GGC23781.1"/>
    <property type="molecule type" value="Genomic_DNA"/>
</dbReference>
<reference evidence="8" key="1">
    <citation type="journal article" date="2019" name="Int. J. Syst. Evol. Microbiol.">
        <title>The Global Catalogue of Microorganisms (GCM) 10K type strain sequencing project: providing services to taxonomists for standard genome sequencing and annotation.</title>
        <authorList>
            <consortium name="The Broad Institute Genomics Platform"/>
            <consortium name="The Broad Institute Genome Sequencing Center for Infectious Disease"/>
            <person name="Wu L."/>
            <person name="Ma J."/>
        </authorList>
    </citation>
    <scope>NUCLEOTIDE SEQUENCE [LARGE SCALE GENOMIC DNA]</scope>
    <source>
        <strain evidence="8">CGMCC 1.10832</strain>
    </source>
</reference>
<feature type="transmembrane region" description="Helical" evidence="6">
    <location>
        <begin position="400"/>
        <end position="418"/>
    </location>
</feature>
<dbReference type="PANTHER" id="PTHR42770:SF11">
    <property type="entry name" value="INNER MEMBRANE TRANSPORT PROTEIN YBAT"/>
    <property type="match status" value="1"/>
</dbReference>
<keyword evidence="3 6" id="KW-0812">Transmembrane</keyword>
<gene>
    <name evidence="7" type="ORF">GCM10011506_06180</name>
</gene>
<feature type="transmembrane region" description="Helical" evidence="6">
    <location>
        <begin position="322"/>
        <end position="339"/>
    </location>
</feature>
<dbReference type="Proteomes" id="UP000636010">
    <property type="component" value="Unassembled WGS sequence"/>
</dbReference>
<keyword evidence="4 6" id="KW-1133">Transmembrane helix</keyword>
<comment type="subcellular location">
    <subcellularLocation>
        <location evidence="1">Cell membrane</location>
        <topology evidence="1">Multi-pass membrane protein</topology>
    </subcellularLocation>
</comment>
<dbReference type="InterPro" id="IPR050367">
    <property type="entry name" value="APC_superfamily"/>
</dbReference>
<feature type="transmembrane region" description="Helical" evidence="6">
    <location>
        <begin position="124"/>
        <end position="142"/>
    </location>
</feature>
<evidence type="ECO:0000256" key="1">
    <source>
        <dbReference type="ARBA" id="ARBA00004651"/>
    </source>
</evidence>
<feature type="transmembrane region" description="Helical" evidence="6">
    <location>
        <begin position="272"/>
        <end position="301"/>
    </location>
</feature>
<feature type="transmembrane region" description="Helical" evidence="6">
    <location>
        <begin position="82"/>
        <end position="104"/>
    </location>
</feature>
<dbReference type="RefSeq" id="WP_188460347.1">
    <property type="nucleotide sequence ID" value="NZ_BAABHU010000002.1"/>
</dbReference>
<name>A0ABQ1LH64_9BACT</name>
<keyword evidence="5 6" id="KW-0472">Membrane</keyword>
<feature type="transmembrane region" description="Helical" evidence="6">
    <location>
        <begin position="188"/>
        <end position="208"/>
    </location>
</feature>
<proteinExistence type="predicted"/>
<feature type="transmembrane region" description="Helical" evidence="6">
    <location>
        <begin position="220"/>
        <end position="243"/>
    </location>
</feature>
<dbReference type="PANTHER" id="PTHR42770">
    <property type="entry name" value="AMINO ACID TRANSPORTER-RELATED"/>
    <property type="match status" value="1"/>
</dbReference>
<dbReference type="Gene3D" id="1.20.1740.10">
    <property type="entry name" value="Amino acid/polyamine transporter I"/>
    <property type="match status" value="1"/>
</dbReference>
<dbReference type="InterPro" id="IPR002293">
    <property type="entry name" value="AA/rel_permease1"/>
</dbReference>
<evidence type="ECO:0000256" key="3">
    <source>
        <dbReference type="ARBA" id="ARBA00022692"/>
    </source>
</evidence>
<protein>
    <submittedName>
        <fullName evidence="7">Amino acid permease</fullName>
    </submittedName>
</protein>
<dbReference type="Pfam" id="PF13520">
    <property type="entry name" value="AA_permease_2"/>
    <property type="match status" value="1"/>
</dbReference>
<feature type="transmembrane region" description="Helical" evidence="6">
    <location>
        <begin position="374"/>
        <end position="394"/>
    </location>
</feature>
<feature type="transmembrane region" description="Helical" evidence="6">
    <location>
        <begin position="345"/>
        <end position="362"/>
    </location>
</feature>
<comment type="caution">
    <text evidence="7">The sequence shown here is derived from an EMBL/GenBank/DDBJ whole genome shotgun (WGS) entry which is preliminary data.</text>
</comment>
<keyword evidence="2" id="KW-1003">Cell membrane</keyword>
<feature type="transmembrane region" description="Helical" evidence="6">
    <location>
        <begin position="12"/>
        <end position="31"/>
    </location>
</feature>
<evidence type="ECO:0000256" key="6">
    <source>
        <dbReference type="SAM" id="Phobius"/>
    </source>
</evidence>
<evidence type="ECO:0000256" key="4">
    <source>
        <dbReference type="ARBA" id="ARBA00022989"/>
    </source>
</evidence>
<feature type="transmembrane region" description="Helical" evidence="6">
    <location>
        <begin position="154"/>
        <end position="176"/>
    </location>
</feature>
<evidence type="ECO:0000313" key="8">
    <source>
        <dbReference type="Proteomes" id="UP000636010"/>
    </source>
</evidence>
<evidence type="ECO:0000256" key="2">
    <source>
        <dbReference type="ARBA" id="ARBA00022475"/>
    </source>
</evidence>
<evidence type="ECO:0000313" key="7">
    <source>
        <dbReference type="EMBL" id="GGC23781.1"/>
    </source>
</evidence>
<sequence length="437" mass="47810">MKKNKNLSLIEVVAMAVGTMIGASIFSIFGLGAKIAGNDLPEAFILSGIYALVVAYSYAILGSKIISNAGPIAFILKGLGDSLVTGALSILMWLTYVISISLFVKGFAGYLLPFIHIESTPLTIGIVEVIVIAFFTALNFFGSKAVGKAEFYIVLVKLSILLVFILGGFMTINWGMAKPGFNAEHTSGLLNASIIFFLSYMGFGLITNASENIKNPKKNVPRAIFISILFVMVFYILISLVTIGNLPLADIVKAQENALAIAAKPFLGNFGFILITIGALFSISSALNATIFGGANIAYSLAKDGELPEFFERKIWFKSKEGLYITAGLGLLFALFFDLGAIASITSTVFTVIYVFVLISHLKLQKEYGGKRILLVINLIILSIIFIALMKYQWDTQRSAFYGSIFTFIAAFIVEYFYRKYGKRKMKDNKDSTYPQQ</sequence>
<accession>A0ABQ1LH64</accession>
<feature type="transmembrane region" description="Helical" evidence="6">
    <location>
        <begin position="43"/>
        <end position="61"/>
    </location>
</feature>
<evidence type="ECO:0000256" key="5">
    <source>
        <dbReference type="ARBA" id="ARBA00023136"/>
    </source>
</evidence>